<dbReference type="Proteomes" id="UP001172673">
    <property type="component" value="Unassembled WGS sequence"/>
</dbReference>
<keyword evidence="4" id="KW-1185">Reference proteome</keyword>
<dbReference type="AlphaFoldDB" id="A0AA38XLJ6"/>
<evidence type="ECO:0000313" key="3">
    <source>
        <dbReference type="EMBL" id="KAJ9615717.1"/>
    </source>
</evidence>
<name>A0AA38XLJ6_9EURO</name>
<feature type="transmembrane region" description="Helical" evidence="1">
    <location>
        <begin position="399"/>
        <end position="425"/>
    </location>
</feature>
<gene>
    <name evidence="3" type="ORF">H2200_001794</name>
</gene>
<reference evidence="3" key="1">
    <citation type="submission" date="2022-10" db="EMBL/GenBank/DDBJ databases">
        <title>Culturing micro-colonial fungi from biological soil crusts in the Mojave desert and describing Neophaeococcomyces mojavensis, and introducing the new genera and species Taxawa tesnikishii.</title>
        <authorList>
            <person name="Kurbessoian T."/>
            <person name="Stajich J.E."/>
        </authorList>
    </citation>
    <scope>NUCLEOTIDE SEQUENCE</scope>
    <source>
        <strain evidence="3">TK_41</strain>
    </source>
</reference>
<evidence type="ECO:0000313" key="4">
    <source>
        <dbReference type="Proteomes" id="UP001172673"/>
    </source>
</evidence>
<dbReference type="EMBL" id="JAPDRK010000002">
    <property type="protein sequence ID" value="KAJ9615717.1"/>
    <property type="molecule type" value="Genomic_DNA"/>
</dbReference>
<dbReference type="InterPro" id="IPR021109">
    <property type="entry name" value="Peptidase_aspartic_dom_sf"/>
</dbReference>
<keyword evidence="1" id="KW-0812">Transmembrane</keyword>
<sequence length="468" mass="50757">MPKNDCPHLPKPLQLPITYHQVSADAVAWGVDIRLGSPVQRFSLFPSLHDFTFVANSLDCGSPDPSSLCLASVGGTYDKNLSLTGFETASTPWKNRWNGSIDFGDASQYALQNDVLAFGSDDKAITGYPFATDTATQIATAYGTWLGLGANSTFLKALVAGGVAPSMSWGLSAGSRQSEPPTDGLLVIGGYDDTRVGGDFSTFDSRHDCPTCIRLQELTWVPETGTPVPLWHKSLLNLDISIDPLWESLLLPSPVFQAFGNSTGGKYNETYQLFTYAASAVPKGNMKFTIKNGHSSSIPASTLFGFPHQYEENGTVGIYDDSFKLAQVQQFKSFDPSISAQAIFGIPFLLSNYLIMDIERSQFRLSEAVRDDQHATGGSVVKTLCPQTFDSSTPHRNNIGAVVGSVVGGLGGVLFIVSVLFLWYFRSKGGAHRATRRDEPHARQLYRPVAVAHDSRVRLVLDLKPAKS</sequence>
<evidence type="ECO:0000256" key="1">
    <source>
        <dbReference type="SAM" id="Phobius"/>
    </source>
</evidence>
<dbReference type="Gene3D" id="2.40.70.10">
    <property type="entry name" value="Acid Proteases"/>
    <property type="match status" value="2"/>
</dbReference>
<keyword evidence="1" id="KW-1133">Transmembrane helix</keyword>
<keyword evidence="1" id="KW-0472">Membrane</keyword>
<proteinExistence type="predicted"/>
<dbReference type="PROSITE" id="PS51767">
    <property type="entry name" value="PEPTIDASE_A1"/>
    <property type="match status" value="1"/>
</dbReference>
<comment type="caution">
    <text evidence="3">The sequence shown here is derived from an EMBL/GenBank/DDBJ whole genome shotgun (WGS) entry which is preliminary data.</text>
</comment>
<feature type="domain" description="Peptidase A1" evidence="2">
    <location>
        <begin position="29"/>
        <end position="366"/>
    </location>
</feature>
<dbReference type="SUPFAM" id="SSF50630">
    <property type="entry name" value="Acid proteases"/>
    <property type="match status" value="1"/>
</dbReference>
<evidence type="ECO:0000259" key="2">
    <source>
        <dbReference type="PROSITE" id="PS51767"/>
    </source>
</evidence>
<organism evidence="3 4">
    <name type="scientific">Cladophialophora chaetospira</name>
    <dbReference type="NCBI Taxonomy" id="386627"/>
    <lineage>
        <taxon>Eukaryota</taxon>
        <taxon>Fungi</taxon>
        <taxon>Dikarya</taxon>
        <taxon>Ascomycota</taxon>
        <taxon>Pezizomycotina</taxon>
        <taxon>Eurotiomycetes</taxon>
        <taxon>Chaetothyriomycetidae</taxon>
        <taxon>Chaetothyriales</taxon>
        <taxon>Herpotrichiellaceae</taxon>
        <taxon>Cladophialophora</taxon>
    </lineage>
</organism>
<accession>A0AA38XLJ6</accession>
<protein>
    <recommendedName>
        <fullName evidence="2">Peptidase A1 domain-containing protein</fullName>
    </recommendedName>
</protein>
<dbReference type="InterPro" id="IPR033121">
    <property type="entry name" value="PEPTIDASE_A1"/>
</dbReference>